<feature type="region of interest" description="Disordered" evidence="1">
    <location>
        <begin position="1"/>
        <end position="37"/>
    </location>
</feature>
<evidence type="ECO:0000313" key="2">
    <source>
        <dbReference type="EMBL" id="EFX88546.1"/>
    </source>
</evidence>
<name>E9FVF7_DAPPU</name>
<evidence type="ECO:0000313" key="3">
    <source>
        <dbReference type="Proteomes" id="UP000000305"/>
    </source>
</evidence>
<proteinExistence type="predicted"/>
<gene>
    <name evidence="2" type="ORF">DAPPUDRAFT_233681</name>
</gene>
<sequence length="92" mass="9836">MSSTNSTTKSAGTKASGLLIVDPLENNRPNGSADEDHQISKLIRQQFLSMALRCDSSKMAISAAPTTFIRVEATKAVLALSQPDVGLIKFSR</sequence>
<dbReference type="Proteomes" id="UP000000305">
    <property type="component" value="Unassembled WGS sequence"/>
</dbReference>
<organism evidence="2 3">
    <name type="scientific">Daphnia pulex</name>
    <name type="common">Water flea</name>
    <dbReference type="NCBI Taxonomy" id="6669"/>
    <lineage>
        <taxon>Eukaryota</taxon>
        <taxon>Metazoa</taxon>
        <taxon>Ecdysozoa</taxon>
        <taxon>Arthropoda</taxon>
        <taxon>Crustacea</taxon>
        <taxon>Branchiopoda</taxon>
        <taxon>Diplostraca</taxon>
        <taxon>Cladocera</taxon>
        <taxon>Anomopoda</taxon>
        <taxon>Daphniidae</taxon>
        <taxon>Daphnia</taxon>
    </lineage>
</organism>
<dbReference type="EMBL" id="GL732525">
    <property type="protein sequence ID" value="EFX88546.1"/>
    <property type="molecule type" value="Genomic_DNA"/>
</dbReference>
<dbReference type="InParanoid" id="E9FVF7"/>
<protein>
    <submittedName>
        <fullName evidence="2">Uncharacterized protein</fullName>
    </submittedName>
</protein>
<dbReference type="AlphaFoldDB" id="E9FVF7"/>
<feature type="compositionally biased region" description="Polar residues" evidence="1">
    <location>
        <begin position="1"/>
        <end position="13"/>
    </location>
</feature>
<dbReference type="HOGENOM" id="CLU_2415520_0_0_1"/>
<reference evidence="2 3" key="1">
    <citation type="journal article" date="2011" name="Science">
        <title>The ecoresponsive genome of Daphnia pulex.</title>
        <authorList>
            <person name="Colbourne J.K."/>
            <person name="Pfrender M.E."/>
            <person name="Gilbert D."/>
            <person name="Thomas W.K."/>
            <person name="Tucker A."/>
            <person name="Oakley T.H."/>
            <person name="Tokishita S."/>
            <person name="Aerts A."/>
            <person name="Arnold G.J."/>
            <person name="Basu M.K."/>
            <person name="Bauer D.J."/>
            <person name="Caceres C.E."/>
            <person name="Carmel L."/>
            <person name="Casola C."/>
            <person name="Choi J.H."/>
            <person name="Detter J.C."/>
            <person name="Dong Q."/>
            <person name="Dusheyko S."/>
            <person name="Eads B.D."/>
            <person name="Frohlich T."/>
            <person name="Geiler-Samerotte K.A."/>
            <person name="Gerlach D."/>
            <person name="Hatcher P."/>
            <person name="Jogdeo S."/>
            <person name="Krijgsveld J."/>
            <person name="Kriventseva E.V."/>
            <person name="Kultz D."/>
            <person name="Laforsch C."/>
            <person name="Lindquist E."/>
            <person name="Lopez J."/>
            <person name="Manak J.R."/>
            <person name="Muller J."/>
            <person name="Pangilinan J."/>
            <person name="Patwardhan R.P."/>
            <person name="Pitluck S."/>
            <person name="Pritham E.J."/>
            <person name="Rechtsteiner A."/>
            <person name="Rho M."/>
            <person name="Rogozin I.B."/>
            <person name="Sakarya O."/>
            <person name="Salamov A."/>
            <person name="Schaack S."/>
            <person name="Shapiro H."/>
            <person name="Shiga Y."/>
            <person name="Skalitzky C."/>
            <person name="Smith Z."/>
            <person name="Souvorov A."/>
            <person name="Sung W."/>
            <person name="Tang Z."/>
            <person name="Tsuchiya D."/>
            <person name="Tu H."/>
            <person name="Vos H."/>
            <person name="Wang M."/>
            <person name="Wolf Y.I."/>
            <person name="Yamagata H."/>
            <person name="Yamada T."/>
            <person name="Ye Y."/>
            <person name="Shaw J.R."/>
            <person name="Andrews J."/>
            <person name="Crease T.J."/>
            <person name="Tang H."/>
            <person name="Lucas S.M."/>
            <person name="Robertson H.M."/>
            <person name="Bork P."/>
            <person name="Koonin E.V."/>
            <person name="Zdobnov E.M."/>
            <person name="Grigoriev I.V."/>
            <person name="Lynch M."/>
            <person name="Boore J.L."/>
        </authorList>
    </citation>
    <scope>NUCLEOTIDE SEQUENCE [LARGE SCALE GENOMIC DNA]</scope>
</reference>
<accession>E9FVF7</accession>
<keyword evidence="3" id="KW-1185">Reference proteome</keyword>
<dbReference type="KEGG" id="dpx:DAPPUDRAFT_233681"/>
<evidence type="ECO:0000256" key="1">
    <source>
        <dbReference type="SAM" id="MobiDB-lite"/>
    </source>
</evidence>